<gene>
    <name evidence="3" type="ORF">D8674_014184</name>
</gene>
<name>A0A5N5GRU4_9ROSA</name>
<dbReference type="Gene3D" id="3.80.10.10">
    <property type="entry name" value="Ribonuclease Inhibitor"/>
    <property type="match status" value="2"/>
</dbReference>
<evidence type="ECO:0000313" key="4">
    <source>
        <dbReference type="Proteomes" id="UP000327157"/>
    </source>
</evidence>
<keyword evidence="4" id="KW-1185">Reference proteome</keyword>
<dbReference type="PANTHER" id="PTHR13318">
    <property type="entry name" value="PARTNER OF PAIRED, ISOFORM B-RELATED"/>
    <property type="match status" value="1"/>
</dbReference>
<feature type="compositionally biased region" description="Basic and acidic residues" evidence="1">
    <location>
        <begin position="1"/>
        <end position="10"/>
    </location>
</feature>
<comment type="caution">
    <text evidence="3">The sequence shown here is derived from an EMBL/GenBank/DDBJ whole genome shotgun (WGS) entry which is preliminary data.</text>
</comment>
<dbReference type="PANTHER" id="PTHR13318:SF101">
    <property type="entry name" value="F-BOX_LRR PROTEIN"/>
    <property type="match status" value="1"/>
</dbReference>
<dbReference type="Pfam" id="PF12796">
    <property type="entry name" value="Ank_2"/>
    <property type="match status" value="1"/>
</dbReference>
<reference evidence="3 4" key="3">
    <citation type="submission" date="2019-11" db="EMBL/GenBank/DDBJ databases">
        <title>A de novo genome assembly of a pear dwarfing rootstock.</title>
        <authorList>
            <person name="Wang F."/>
            <person name="Wang J."/>
            <person name="Li S."/>
            <person name="Zhang Y."/>
            <person name="Fang M."/>
            <person name="Ma L."/>
            <person name="Zhao Y."/>
            <person name="Jiang S."/>
        </authorList>
    </citation>
    <scope>NUCLEOTIDE SEQUENCE [LARGE SCALE GENOMIC DNA]</scope>
    <source>
        <strain evidence="3">S2</strain>
        <tissue evidence="3">Leaf</tissue>
    </source>
</reference>
<reference evidence="4" key="2">
    <citation type="submission" date="2019-10" db="EMBL/GenBank/DDBJ databases">
        <title>A de novo genome assembly of a pear dwarfing rootstock.</title>
        <authorList>
            <person name="Wang F."/>
            <person name="Wang J."/>
            <person name="Li S."/>
            <person name="Zhang Y."/>
            <person name="Fang M."/>
            <person name="Ma L."/>
            <person name="Zhao Y."/>
            <person name="Jiang S."/>
        </authorList>
    </citation>
    <scope>NUCLEOTIDE SEQUENCE [LARGE SCALE GENOMIC DNA]</scope>
</reference>
<dbReference type="SMART" id="SM00367">
    <property type="entry name" value="LRR_CC"/>
    <property type="match status" value="7"/>
</dbReference>
<evidence type="ECO:0000259" key="2">
    <source>
        <dbReference type="Pfam" id="PF25372"/>
    </source>
</evidence>
<dbReference type="SMART" id="SM00248">
    <property type="entry name" value="ANK"/>
    <property type="match status" value="4"/>
</dbReference>
<dbReference type="InterPro" id="IPR057207">
    <property type="entry name" value="FBXL15_LRR"/>
</dbReference>
<feature type="compositionally biased region" description="Polar residues" evidence="1">
    <location>
        <begin position="31"/>
        <end position="50"/>
    </location>
</feature>
<reference evidence="3 4" key="1">
    <citation type="submission" date="2019-09" db="EMBL/GenBank/DDBJ databases">
        <authorList>
            <person name="Ou C."/>
        </authorList>
    </citation>
    <scope>NUCLEOTIDE SEQUENCE [LARGE SCALE GENOMIC DNA]</scope>
    <source>
        <strain evidence="3">S2</strain>
        <tissue evidence="3">Leaf</tissue>
    </source>
</reference>
<dbReference type="SUPFAM" id="SSF52047">
    <property type="entry name" value="RNI-like"/>
    <property type="match status" value="1"/>
</dbReference>
<dbReference type="InterPro" id="IPR032675">
    <property type="entry name" value="LRR_dom_sf"/>
</dbReference>
<dbReference type="Gene3D" id="1.25.40.20">
    <property type="entry name" value="Ankyrin repeat-containing domain"/>
    <property type="match status" value="1"/>
</dbReference>
<dbReference type="OrthoDB" id="10257471at2759"/>
<dbReference type="SUPFAM" id="SSF48403">
    <property type="entry name" value="Ankyrin repeat"/>
    <property type="match status" value="1"/>
</dbReference>
<dbReference type="InterPro" id="IPR036770">
    <property type="entry name" value="Ankyrin_rpt-contain_sf"/>
</dbReference>
<sequence length="1301" mass="142533">MTVLRSREIASPKTTPPKSKTRLKLEPPTPAQTHESPTPPATASTSFSYQPRNPNPNFGPNPQKGSLGLGSGSVPVTEGVMRRRSIRLASKSPGSAEMVARGGGGEEGDDRDSNGEVGFNLFGNRIMVSGVEEGTEELKLVSGGQEKVEIEEGKRGLVELGLSYDLGVLRDCGEKKRKLEIDINFPASECEGEDVTSPPFLSLRLGNKVTKRGVNGGSNGALVIDLVADEHCTVTREDEVGRGERGKRKLGESGSVVNGVDVVVLDSDSDSDGERASENVLKSSNAKGKMKLSDVIEDFKGDPTPSENGTEKGRRRYSSKEKGKGKLVGEAVLSSGNDEVELGVKSEVFSSVDNVFTVPIHIGDNVAVDNVFSSQIHIEENAALHDQRQVNNSNTNTRENVSDGNVYMERFRETARRNARRFAYFSAEEEQVNHLPPDAEVARDIEDWPGPFSTAMKIIKDRAEKDVQVPSNKTKQSSVNWVPKKFPDRPLPKISVPSLQDLCLVVLAKNADAIVSLDHVADALRHRLSQMLCDSRKMNSHLFKLFVQGSPTEVRLRDCSWMTEEQFTDSFQQCDTTNLTVLQLDQCGRCMPDYILHSTLAQSSNCLPNLVTLSLSGACRLSDIGLGKVISSAPALRSLNLSQCSLLTYSSIGTLADSLGSVLKELYLNDCQGIDAMLMLPALKKLERLEVFSLAGFENVYDSFIREFITARGHRLKELVLTDCVQLTDSSVKVIAETCSGLCALDLANLNKLTDSTLGYLANGCRAIQTLNFRRNPFSDEAIAAFLETSGECLQELSLNHIQMVGHNTAISLAKRSRMHTLDLSWCRNITDEALGLIVDSCLSLRILKLVGCTQITDTFLDGHSNPETAVKYSTSRDETRVNYHLLPSWALQLTKRVLAEPDENLHGIPELALDVEGNHTTTSHYLTTGGNQTGSVPIEYGNDCEEVNLDYYLPLYRAASSGNWEEASKFLDNDPHAAKASISNLSMTALHVAASEGHSEFVEKLVKRVPRDVLEMQDEMGFTPLHYAAIGGSLRSAKALLMENLKLAQCVDAEGRTPLLLAATFASENKELVWYFLLVTTNEEPGHPFTGHCAANLVNMLIASGFHVLPVEVDTIPPQSVRTYVARHGSVQNLQTMATPEQYGVLHGLRRVLFGAIKRIGMISCVICFSDAVLHAQYLLLNLAIELRHEHLFRTVVFAAAFTVPGGNDNEGAPMLLQKKFPRVTTKEVDNRFGHSLLCYSRDDGGIWCNTFDCAQQEIQLGFRPNHLAGKYSGDSFCPAAASLDYPNGPIHVWTEYLSP</sequence>
<protein>
    <recommendedName>
        <fullName evidence="2">F-box/LRR-repeat protein 15-like leucin rich repeat domain-containing protein</fullName>
    </recommendedName>
</protein>
<evidence type="ECO:0000313" key="3">
    <source>
        <dbReference type="EMBL" id="KAB2618315.1"/>
    </source>
</evidence>
<organism evidence="3 4">
    <name type="scientific">Pyrus ussuriensis x Pyrus communis</name>
    <dbReference type="NCBI Taxonomy" id="2448454"/>
    <lineage>
        <taxon>Eukaryota</taxon>
        <taxon>Viridiplantae</taxon>
        <taxon>Streptophyta</taxon>
        <taxon>Embryophyta</taxon>
        <taxon>Tracheophyta</taxon>
        <taxon>Spermatophyta</taxon>
        <taxon>Magnoliopsida</taxon>
        <taxon>eudicotyledons</taxon>
        <taxon>Gunneridae</taxon>
        <taxon>Pentapetalae</taxon>
        <taxon>rosids</taxon>
        <taxon>fabids</taxon>
        <taxon>Rosales</taxon>
        <taxon>Rosaceae</taxon>
        <taxon>Amygdaloideae</taxon>
        <taxon>Maleae</taxon>
        <taxon>Pyrus</taxon>
    </lineage>
</organism>
<dbReference type="Proteomes" id="UP000327157">
    <property type="component" value="Chromosome 15"/>
</dbReference>
<proteinExistence type="predicted"/>
<dbReference type="FunFam" id="3.80.10.10:FF:000777">
    <property type="entry name" value="RNI-like superfamily protein"/>
    <property type="match status" value="1"/>
</dbReference>
<feature type="region of interest" description="Disordered" evidence="1">
    <location>
        <begin position="294"/>
        <end position="324"/>
    </location>
</feature>
<dbReference type="GO" id="GO:0031146">
    <property type="term" value="P:SCF-dependent proteasomal ubiquitin-dependent protein catabolic process"/>
    <property type="evidence" value="ECO:0007669"/>
    <property type="project" value="TreeGrafter"/>
</dbReference>
<dbReference type="InterPro" id="IPR002110">
    <property type="entry name" value="Ankyrin_rpt"/>
</dbReference>
<feature type="domain" description="F-box/LRR-repeat protein 15-like leucin rich repeat" evidence="2">
    <location>
        <begin position="717"/>
        <end position="863"/>
    </location>
</feature>
<accession>A0A5N5GRU4</accession>
<dbReference type="EMBL" id="SMOL01000401">
    <property type="protein sequence ID" value="KAB2618315.1"/>
    <property type="molecule type" value="Genomic_DNA"/>
</dbReference>
<dbReference type="GO" id="GO:0019005">
    <property type="term" value="C:SCF ubiquitin ligase complex"/>
    <property type="evidence" value="ECO:0007669"/>
    <property type="project" value="TreeGrafter"/>
</dbReference>
<evidence type="ECO:0000256" key="1">
    <source>
        <dbReference type="SAM" id="MobiDB-lite"/>
    </source>
</evidence>
<dbReference type="InterPro" id="IPR006553">
    <property type="entry name" value="Leu-rich_rpt_Cys-con_subtyp"/>
</dbReference>
<feature type="region of interest" description="Disordered" evidence="1">
    <location>
        <begin position="1"/>
        <end position="116"/>
    </location>
</feature>
<dbReference type="Pfam" id="PF25372">
    <property type="entry name" value="DUF7885"/>
    <property type="match status" value="1"/>
</dbReference>
<dbReference type="Pfam" id="PF00023">
    <property type="entry name" value="Ank"/>
    <property type="match status" value="1"/>
</dbReference>